<evidence type="ECO:0000313" key="5">
    <source>
        <dbReference type="EMBL" id="MFD2157624.1"/>
    </source>
</evidence>
<evidence type="ECO:0000256" key="3">
    <source>
        <dbReference type="SAM" id="SignalP"/>
    </source>
</evidence>
<dbReference type="RefSeq" id="WP_377089929.1">
    <property type="nucleotide sequence ID" value="NZ_JBHSJL010000014.1"/>
</dbReference>
<reference evidence="6" key="1">
    <citation type="journal article" date="2019" name="Int. J. Syst. Evol. Microbiol.">
        <title>The Global Catalogue of Microorganisms (GCM) 10K type strain sequencing project: providing services to taxonomists for standard genome sequencing and annotation.</title>
        <authorList>
            <consortium name="The Broad Institute Genomics Platform"/>
            <consortium name="The Broad Institute Genome Sequencing Center for Infectious Disease"/>
            <person name="Wu L."/>
            <person name="Ma J."/>
        </authorList>
    </citation>
    <scope>NUCLEOTIDE SEQUENCE [LARGE SCALE GENOMIC DNA]</scope>
    <source>
        <strain evidence="6">CCUG 57942</strain>
    </source>
</reference>
<dbReference type="Proteomes" id="UP001597389">
    <property type="component" value="Unassembled WGS sequence"/>
</dbReference>
<dbReference type="PANTHER" id="PTHR33734:SF22">
    <property type="entry name" value="MEMBRANE-BOUND LYTIC MUREIN TRANSGLYCOSYLASE D"/>
    <property type="match status" value="1"/>
</dbReference>
<dbReference type="SUPFAM" id="SSF54106">
    <property type="entry name" value="LysM domain"/>
    <property type="match status" value="2"/>
</dbReference>
<keyword evidence="6" id="KW-1185">Reference proteome</keyword>
<accession>A0ABW4Z6N9</accession>
<keyword evidence="1" id="KW-0175">Coiled coil</keyword>
<dbReference type="SMART" id="SM00257">
    <property type="entry name" value="LysM"/>
    <property type="match status" value="3"/>
</dbReference>
<comment type="caution">
    <text evidence="5">The sequence shown here is derived from an EMBL/GenBank/DDBJ whole genome shotgun (WGS) entry which is preliminary data.</text>
</comment>
<organism evidence="5 6">
    <name type="scientific">Rubritalea tangerina</name>
    <dbReference type="NCBI Taxonomy" id="430798"/>
    <lineage>
        <taxon>Bacteria</taxon>
        <taxon>Pseudomonadati</taxon>
        <taxon>Verrucomicrobiota</taxon>
        <taxon>Verrucomicrobiia</taxon>
        <taxon>Verrucomicrobiales</taxon>
        <taxon>Rubritaleaceae</taxon>
        <taxon>Rubritalea</taxon>
    </lineage>
</organism>
<proteinExistence type="predicted"/>
<evidence type="ECO:0000259" key="4">
    <source>
        <dbReference type="PROSITE" id="PS51782"/>
    </source>
</evidence>
<dbReference type="PROSITE" id="PS51782">
    <property type="entry name" value="LYSM"/>
    <property type="match status" value="2"/>
</dbReference>
<protein>
    <submittedName>
        <fullName evidence="5">LysM peptidoglycan-binding domain-containing protein</fullName>
    </submittedName>
</protein>
<dbReference type="Gene3D" id="3.10.350.10">
    <property type="entry name" value="LysM domain"/>
    <property type="match status" value="2"/>
</dbReference>
<dbReference type="CDD" id="cd00118">
    <property type="entry name" value="LysM"/>
    <property type="match status" value="2"/>
</dbReference>
<evidence type="ECO:0000313" key="6">
    <source>
        <dbReference type="Proteomes" id="UP001597389"/>
    </source>
</evidence>
<feature type="chain" id="PRO_5046676244" evidence="3">
    <location>
        <begin position="22"/>
        <end position="315"/>
    </location>
</feature>
<evidence type="ECO:0000256" key="1">
    <source>
        <dbReference type="SAM" id="Coils"/>
    </source>
</evidence>
<keyword evidence="3" id="KW-0732">Signal</keyword>
<dbReference type="InterPro" id="IPR036779">
    <property type="entry name" value="LysM_dom_sf"/>
</dbReference>
<dbReference type="Pfam" id="PF01476">
    <property type="entry name" value="LysM"/>
    <property type="match status" value="2"/>
</dbReference>
<feature type="coiled-coil region" evidence="1">
    <location>
        <begin position="25"/>
        <end position="59"/>
    </location>
</feature>
<name>A0ABW4Z6N9_9BACT</name>
<dbReference type="EMBL" id="JBHUJB010000009">
    <property type="protein sequence ID" value="MFD2157624.1"/>
    <property type="molecule type" value="Genomic_DNA"/>
</dbReference>
<gene>
    <name evidence="5" type="ORF">ACFSW8_01785</name>
</gene>
<feature type="domain" description="LysM" evidence="4">
    <location>
        <begin position="77"/>
        <end position="121"/>
    </location>
</feature>
<sequence>MKPIALVTATVIGSLSPVASAASESDILRARCADQERTIQALEKEIDSLHALLAKNNATPKQMIAKQAPQMTPSHQENYKVVKGDSMCKIARKHGVSLNALLNANKGINPNRLSIGQSISLPSSVAKAEPVSQTPKAIAKAEVLPAPIPPATQPEVPQATSSTRDYVVKKGDTLYGIARKNNTTVANILEQNQGLDPRKLRPGQSIALATTETTSATPSKAPAKQEKTQAIAKQEPKPKPVAKASKPSQQTQKVAHTPKHSKVRTVTVNRQMTFGEFASVYGASVEQINEMNGLKLSKSTVLAQGSELYIPNNQH</sequence>
<dbReference type="PANTHER" id="PTHR33734">
    <property type="entry name" value="LYSM DOMAIN-CONTAINING GPI-ANCHORED PROTEIN 2"/>
    <property type="match status" value="1"/>
</dbReference>
<feature type="region of interest" description="Disordered" evidence="2">
    <location>
        <begin position="210"/>
        <end position="260"/>
    </location>
</feature>
<dbReference type="InterPro" id="IPR018392">
    <property type="entry name" value="LysM"/>
</dbReference>
<evidence type="ECO:0000256" key="2">
    <source>
        <dbReference type="SAM" id="MobiDB-lite"/>
    </source>
</evidence>
<feature type="signal peptide" evidence="3">
    <location>
        <begin position="1"/>
        <end position="21"/>
    </location>
</feature>
<feature type="domain" description="LysM" evidence="4">
    <location>
        <begin position="164"/>
        <end position="208"/>
    </location>
</feature>